<evidence type="ECO:0000256" key="13">
    <source>
        <dbReference type="PIRSR" id="PIRSR000114-2"/>
    </source>
</evidence>
<feature type="binding site" evidence="11">
    <location>
        <position position="250"/>
    </location>
    <ligand>
        <name>NADPH</name>
        <dbReference type="ChEBI" id="CHEBI:57783"/>
    </ligand>
</feature>
<feature type="binding site" evidence="14">
    <location>
        <position position="224"/>
    </location>
    <ligand>
        <name>NAD(+)</name>
        <dbReference type="ChEBI" id="CHEBI:57540"/>
    </ligand>
</feature>
<feature type="binding site" evidence="11">
    <location>
        <position position="224"/>
    </location>
    <ligand>
        <name>NADPH</name>
        <dbReference type="ChEBI" id="CHEBI:57783"/>
    </ligand>
</feature>
<evidence type="ECO:0000256" key="3">
    <source>
        <dbReference type="ARBA" id="ARBA00022516"/>
    </source>
</evidence>
<feature type="binding site" evidence="11">
    <location>
        <position position="80"/>
    </location>
    <ligand>
        <name>sn-glycerol 3-phosphate</name>
        <dbReference type="ChEBI" id="CHEBI:57597"/>
    </ligand>
</feature>
<dbReference type="GO" id="GO:0005829">
    <property type="term" value="C:cytosol"/>
    <property type="evidence" value="ECO:0007669"/>
    <property type="project" value="TreeGrafter"/>
</dbReference>
<evidence type="ECO:0000256" key="2">
    <source>
        <dbReference type="ARBA" id="ARBA00022490"/>
    </source>
</evidence>
<dbReference type="PANTHER" id="PTHR11728">
    <property type="entry name" value="GLYCEROL-3-PHOSPHATE DEHYDROGENASE"/>
    <property type="match status" value="1"/>
</dbReference>
<keyword evidence="2 11" id="KW-0963">Cytoplasm</keyword>
<dbReference type="GO" id="GO:0046167">
    <property type="term" value="P:glycerol-3-phosphate biosynthetic process"/>
    <property type="evidence" value="ECO:0007669"/>
    <property type="project" value="UniProtKB-UniRule"/>
</dbReference>
<feature type="binding site" evidence="11">
    <location>
        <position position="32"/>
    </location>
    <ligand>
        <name>NADPH</name>
        <dbReference type="ChEBI" id="CHEBI:57783"/>
    </ligand>
</feature>
<dbReference type="GeneID" id="97289609"/>
<feature type="active site" description="Proton acceptor" evidence="11 12">
    <location>
        <position position="160"/>
    </location>
</feature>
<dbReference type="InterPro" id="IPR006109">
    <property type="entry name" value="G3P_DH_NAD-dep_C"/>
</dbReference>
<evidence type="ECO:0000256" key="6">
    <source>
        <dbReference type="ARBA" id="ARBA00023002"/>
    </source>
</evidence>
<feature type="binding site" evidence="11">
    <location>
        <position position="110"/>
    </location>
    <ligand>
        <name>NADPH</name>
        <dbReference type="ChEBI" id="CHEBI:57783"/>
    </ligand>
</feature>
<evidence type="ECO:0000256" key="7">
    <source>
        <dbReference type="ARBA" id="ARBA00023027"/>
    </source>
</evidence>
<evidence type="ECO:0000256" key="12">
    <source>
        <dbReference type="PIRSR" id="PIRSR000114-1"/>
    </source>
</evidence>
<dbReference type="SUPFAM" id="SSF51735">
    <property type="entry name" value="NAD(P)-binding Rossmann-fold domains"/>
    <property type="match status" value="1"/>
</dbReference>
<evidence type="ECO:0000256" key="8">
    <source>
        <dbReference type="ARBA" id="ARBA00023098"/>
    </source>
</evidence>
<dbReference type="GO" id="GO:0141152">
    <property type="term" value="F:glycerol-3-phosphate dehydrogenase (NAD+) activity"/>
    <property type="evidence" value="ECO:0007669"/>
    <property type="project" value="RHEA"/>
</dbReference>
<dbReference type="GO" id="GO:0051287">
    <property type="term" value="F:NAD binding"/>
    <property type="evidence" value="ECO:0007669"/>
    <property type="project" value="InterPro"/>
</dbReference>
<evidence type="ECO:0000313" key="18">
    <source>
        <dbReference type="Proteomes" id="UP000233350"/>
    </source>
</evidence>
<comment type="caution">
    <text evidence="11">Lacks conserved residue(s) required for the propagation of feature annotation.</text>
</comment>
<organism evidence="17 18">
    <name type="scientific">Helicobacter winghamensis</name>
    <dbReference type="NCBI Taxonomy" id="157268"/>
    <lineage>
        <taxon>Bacteria</taxon>
        <taxon>Pseudomonadati</taxon>
        <taxon>Campylobacterota</taxon>
        <taxon>Epsilonproteobacteria</taxon>
        <taxon>Campylobacterales</taxon>
        <taxon>Helicobacteraceae</taxon>
        <taxon>Helicobacter</taxon>
    </lineage>
</organism>
<comment type="catalytic activity">
    <reaction evidence="11">
        <text>sn-glycerol 3-phosphate + NAD(+) = dihydroxyacetone phosphate + NADH + H(+)</text>
        <dbReference type="Rhea" id="RHEA:11092"/>
        <dbReference type="ChEBI" id="CHEBI:15378"/>
        <dbReference type="ChEBI" id="CHEBI:57540"/>
        <dbReference type="ChEBI" id="CHEBI:57597"/>
        <dbReference type="ChEBI" id="CHEBI:57642"/>
        <dbReference type="ChEBI" id="CHEBI:57945"/>
        <dbReference type="EC" id="1.1.1.94"/>
    </reaction>
</comment>
<dbReference type="SUPFAM" id="SSF48179">
    <property type="entry name" value="6-phosphogluconate dehydrogenase C-terminal domain-like"/>
    <property type="match status" value="1"/>
</dbReference>
<feature type="binding site" evidence="11">
    <location>
        <position position="224"/>
    </location>
    <ligand>
        <name>sn-glycerol 3-phosphate</name>
        <dbReference type="ChEBI" id="CHEBI:57597"/>
    </ligand>
</feature>
<dbReference type="InterPro" id="IPR011128">
    <property type="entry name" value="G3P_DH_NAD-dep_N"/>
</dbReference>
<dbReference type="UniPathway" id="UPA00940"/>
<evidence type="ECO:0000256" key="4">
    <source>
        <dbReference type="ARBA" id="ARBA00022741"/>
    </source>
</evidence>
<dbReference type="InterPro" id="IPR013328">
    <property type="entry name" value="6PGD_dom2"/>
</dbReference>
<accession>A0A2N3PIV3</accession>
<feature type="domain" description="Glycerol-3-phosphate dehydrogenase NAD-dependent N-terminal" evidence="15">
    <location>
        <begin position="42"/>
        <end position="130"/>
    </location>
</feature>
<comment type="pathway">
    <text evidence="11">Membrane lipid metabolism; glycerophospholipid metabolism.</text>
</comment>
<dbReference type="OrthoDB" id="9812273at2"/>
<dbReference type="Gene3D" id="1.10.1040.10">
    <property type="entry name" value="N-(1-d-carboxylethyl)-l-norvaline Dehydrogenase, domain 2"/>
    <property type="match status" value="1"/>
</dbReference>
<feature type="binding site" evidence="11">
    <location>
        <position position="12"/>
    </location>
    <ligand>
        <name>NADPH</name>
        <dbReference type="ChEBI" id="CHEBI:57783"/>
    </ligand>
</feature>
<keyword evidence="3 11" id="KW-0444">Lipid biosynthesis</keyword>
<dbReference type="GO" id="GO:0046168">
    <property type="term" value="P:glycerol-3-phosphate catabolic process"/>
    <property type="evidence" value="ECO:0007669"/>
    <property type="project" value="InterPro"/>
</dbReference>
<keyword evidence="8 11" id="KW-0443">Lipid metabolism</keyword>
<feature type="binding site" evidence="13">
    <location>
        <position position="80"/>
    </location>
    <ligand>
        <name>substrate</name>
    </ligand>
</feature>
<keyword evidence="18" id="KW-1185">Reference proteome</keyword>
<name>A0A2N3PIV3_9HELI</name>
<feature type="binding site" evidence="11">
    <location>
        <position position="108"/>
    </location>
    <ligand>
        <name>sn-glycerol 3-phosphate</name>
        <dbReference type="ChEBI" id="CHEBI:57597"/>
    </ligand>
</feature>
<dbReference type="RefSeq" id="WP_006801783.1">
    <property type="nucleotide sequence ID" value="NZ_CABKOI010000021.1"/>
</dbReference>
<dbReference type="STRING" id="556267.HWAG_00091"/>
<evidence type="ECO:0000256" key="14">
    <source>
        <dbReference type="PIRSR" id="PIRSR000114-3"/>
    </source>
</evidence>
<feature type="binding site" evidence="11">
    <location>
        <position position="160"/>
    </location>
    <ligand>
        <name>sn-glycerol 3-phosphate</name>
        <dbReference type="ChEBI" id="CHEBI:57597"/>
    </ligand>
</feature>
<evidence type="ECO:0000256" key="10">
    <source>
        <dbReference type="ARBA" id="ARBA00023264"/>
    </source>
</evidence>
<dbReference type="EC" id="1.1.1.94" evidence="11"/>
<dbReference type="PANTHER" id="PTHR11728:SF1">
    <property type="entry name" value="GLYCEROL-3-PHOSPHATE DEHYDROGENASE [NAD(+)] 2, CHLOROPLASTIC"/>
    <property type="match status" value="1"/>
</dbReference>
<evidence type="ECO:0000256" key="1">
    <source>
        <dbReference type="ARBA" id="ARBA00011009"/>
    </source>
</evidence>
<dbReference type="NCBIfam" id="NF000940">
    <property type="entry name" value="PRK00094.1-2"/>
    <property type="match status" value="1"/>
</dbReference>
<feature type="binding site" evidence="11">
    <location>
        <position position="80"/>
    </location>
    <ligand>
        <name>NADPH</name>
        <dbReference type="ChEBI" id="CHEBI:57783"/>
    </ligand>
</feature>
<dbReference type="AlphaFoldDB" id="A0A2N3PIV3"/>
<reference evidence="17 18" key="1">
    <citation type="submission" date="2016-07" db="EMBL/GenBank/DDBJ databases">
        <title>Detection of Helicobacter winghamensis from caecal content of red fox (Vulpes vulpes).</title>
        <authorList>
            <person name="Zanoni R.G."/>
            <person name="Florio D."/>
            <person name="Caffara M."/>
            <person name="Renzi M."/>
            <person name="Parisi A."/>
            <person name="Pasquali F."/>
            <person name="Manfreda G."/>
        </authorList>
    </citation>
    <scope>NUCLEOTIDE SEQUENCE [LARGE SCALE GENOMIC DNA]</scope>
    <source>
        <strain evidence="17 18">295_13</strain>
    </source>
</reference>
<feature type="binding site" evidence="11">
    <location>
        <position position="106"/>
    </location>
    <ligand>
        <name>sn-glycerol 3-phosphate</name>
        <dbReference type="ChEBI" id="CHEBI:57597"/>
    </ligand>
</feature>
<dbReference type="InterPro" id="IPR008927">
    <property type="entry name" value="6-PGluconate_DH-like_C_sf"/>
</dbReference>
<evidence type="ECO:0000259" key="16">
    <source>
        <dbReference type="Pfam" id="PF07479"/>
    </source>
</evidence>
<evidence type="ECO:0000313" key="17">
    <source>
        <dbReference type="EMBL" id="PKT80851.1"/>
    </source>
</evidence>
<dbReference type="EMBL" id="MBPK01000040">
    <property type="protein sequence ID" value="PKT80851.1"/>
    <property type="molecule type" value="Genomic_DNA"/>
</dbReference>
<dbReference type="GO" id="GO:0006650">
    <property type="term" value="P:glycerophospholipid metabolic process"/>
    <property type="evidence" value="ECO:0007669"/>
    <property type="project" value="UniProtKB-UniRule"/>
</dbReference>
<comment type="caution">
    <text evidence="17">The sequence shown here is derived from an EMBL/GenBank/DDBJ whole genome shotgun (WGS) entry which is preliminary data.</text>
</comment>
<dbReference type="PIRSF" id="PIRSF000114">
    <property type="entry name" value="Glycerol-3-P_dh"/>
    <property type="match status" value="1"/>
</dbReference>
<gene>
    <name evidence="11" type="primary">gpsA</name>
    <name evidence="17" type="ORF">BCM31_02505</name>
</gene>
<keyword evidence="6 11" id="KW-0560">Oxidoreductase</keyword>
<dbReference type="InterPro" id="IPR036291">
    <property type="entry name" value="NAD(P)-bd_dom_sf"/>
</dbReference>
<feature type="binding site" evidence="13">
    <location>
        <begin position="224"/>
        <end position="225"/>
    </location>
    <ligand>
        <name>substrate</name>
    </ligand>
</feature>
<comment type="subcellular location">
    <subcellularLocation>
        <location evidence="11">Cytoplasm</location>
    </subcellularLocation>
</comment>
<keyword evidence="9 11" id="KW-0594">Phospholipid biosynthesis</keyword>
<dbReference type="HAMAP" id="MF_00394">
    <property type="entry name" value="NAD_Glyc3P_dehydrog"/>
    <property type="match status" value="1"/>
</dbReference>
<evidence type="ECO:0000256" key="11">
    <source>
        <dbReference type="HAMAP-Rule" id="MF_00394"/>
    </source>
</evidence>
<dbReference type="Pfam" id="PF07479">
    <property type="entry name" value="NAD_Gly3P_dh_C"/>
    <property type="match status" value="1"/>
</dbReference>
<feature type="binding site" evidence="11">
    <location>
        <position position="248"/>
    </location>
    <ligand>
        <name>NADPH</name>
        <dbReference type="ChEBI" id="CHEBI:57783"/>
    </ligand>
</feature>
<keyword evidence="5 11" id="KW-0521">NADP</keyword>
<comment type="catalytic activity">
    <reaction evidence="11">
        <text>sn-glycerol 3-phosphate + NADP(+) = dihydroxyacetone phosphate + NADPH + H(+)</text>
        <dbReference type="Rhea" id="RHEA:11096"/>
        <dbReference type="ChEBI" id="CHEBI:15378"/>
        <dbReference type="ChEBI" id="CHEBI:57597"/>
        <dbReference type="ChEBI" id="CHEBI:57642"/>
        <dbReference type="ChEBI" id="CHEBI:57783"/>
        <dbReference type="ChEBI" id="CHEBI:58349"/>
        <dbReference type="EC" id="1.1.1.94"/>
    </reaction>
</comment>
<dbReference type="Pfam" id="PF01210">
    <property type="entry name" value="NAD_Gly3P_dh_N"/>
    <property type="match status" value="1"/>
</dbReference>
<keyword evidence="4 11" id="KW-0547">Nucleotide-binding</keyword>
<dbReference type="Proteomes" id="UP000233350">
    <property type="component" value="Unassembled WGS sequence"/>
</dbReference>
<dbReference type="Gene3D" id="3.40.50.720">
    <property type="entry name" value="NAD(P)-binding Rossmann-like Domain"/>
    <property type="match status" value="1"/>
</dbReference>
<dbReference type="GO" id="GO:0005975">
    <property type="term" value="P:carbohydrate metabolic process"/>
    <property type="evidence" value="ECO:0007669"/>
    <property type="project" value="InterPro"/>
</dbReference>
<proteinExistence type="inferred from homology"/>
<evidence type="ECO:0000259" key="15">
    <source>
        <dbReference type="Pfam" id="PF01210"/>
    </source>
</evidence>
<evidence type="ECO:0000256" key="9">
    <source>
        <dbReference type="ARBA" id="ARBA00023209"/>
    </source>
</evidence>
<dbReference type="GO" id="GO:0141153">
    <property type="term" value="F:glycerol-3-phosphate dehydrogenase (NADP+) activity"/>
    <property type="evidence" value="ECO:0007669"/>
    <property type="project" value="RHEA"/>
</dbReference>
<feature type="binding site" evidence="11">
    <location>
        <position position="213"/>
    </location>
    <ligand>
        <name>sn-glycerol 3-phosphate</name>
        <dbReference type="ChEBI" id="CHEBI:57597"/>
    </ligand>
</feature>
<comment type="similarity">
    <text evidence="1 11">Belongs to the NAD-dependent glycerol-3-phosphate dehydrogenase family.</text>
</comment>
<comment type="function">
    <text evidence="11">Catalyzes the reduction of the glycolytic intermediate dihydroxyacetone phosphate (DHAP) to sn-glycerol 3-phosphate (G3P), the key precursor for phospholipid synthesis.</text>
</comment>
<sequence>MPKISVFGGGAWGSALHFAFKEKNPAFIISRKNLDSTFQITQKQAQDSDYFVVAIASSALHLWLSSNPLPKNAKILVASKGIANGQFVSEIFESFYPNASLSYLAGPSFAKEVRSSLPCALNIHSHKMELAKEWCALFPSFIKPYISLDIIGGEVGGAYKNVIAIASGICDGLGLGNNARASLIARGLVEMARFGKFFGALDSTFLGLSGAGDLFLTANSTLSRNFRVGLYLAQGKTLTEILETLGEVAEGVKTSQEIYALATKHNIYTPIAKEVALIIKGKSPKQSLLDLMQS</sequence>
<dbReference type="FunFam" id="1.10.1040.10:FF:000025">
    <property type="entry name" value="Glycerol-3-phosphate dehydrogenase [NAD(P)+]"/>
    <property type="match status" value="1"/>
</dbReference>
<feature type="binding site" evidence="14">
    <location>
        <position position="110"/>
    </location>
    <ligand>
        <name>NAD(+)</name>
        <dbReference type="ChEBI" id="CHEBI:57540"/>
    </ligand>
</feature>
<dbReference type="PROSITE" id="PS00957">
    <property type="entry name" value="NAD_G3PDH"/>
    <property type="match status" value="1"/>
</dbReference>
<keyword evidence="7 11" id="KW-0520">NAD</keyword>
<keyword evidence="10 11" id="KW-1208">Phospholipid metabolism</keyword>
<feature type="binding site" evidence="11">
    <location>
        <position position="225"/>
    </location>
    <ligand>
        <name>sn-glycerol 3-phosphate</name>
        <dbReference type="ChEBI" id="CHEBI:57597"/>
    </ligand>
</feature>
<evidence type="ECO:0000256" key="5">
    <source>
        <dbReference type="ARBA" id="ARBA00022857"/>
    </source>
</evidence>
<feature type="binding site" evidence="11">
    <location>
        <position position="223"/>
    </location>
    <ligand>
        <name>sn-glycerol 3-phosphate</name>
        <dbReference type="ChEBI" id="CHEBI:57597"/>
    </ligand>
</feature>
<dbReference type="NCBIfam" id="NF000943">
    <property type="entry name" value="PRK00094.2-1"/>
    <property type="match status" value="1"/>
</dbReference>
<protein>
    <recommendedName>
        <fullName evidence="11">Glycerol-3-phosphate dehydrogenase [NAD(P)+]</fullName>
        <ecNumber evidence="11">1.1.1.94</ecNumber>
    </recommendedName>
    <alternativeName>
        <fullName evidence="11">NAD(P)(+)-dependent glycerol-3-phosphate dehydrogenase</fullName>
    </alternativeName>
    <alternativeName>
        <fullName evidence="11">NAD(P)H-dependent dihydroxyacetone-phosphate reductase</fullName>
    </alternativeName>
</protein>
<feature type="domain" description="Glycerol-3-phosphate dehydrogenase NAD-dependent C-terminal" evidence="16">
    <location>
        <begin position="149"/>
        <end position="288"/>
    </location>
</feature>
<dbReference type="GO" id="GO:0008654">
    <property type="term" value="P:phospholipid biosynthetic process"/>
    <property type="evidence" value="ECO:0007669"/>
    <property type="project" value="UniProtKB-KW"/>
</dbReference>
<dbReference type="InterPro" id="IPR006168">
    <property type="entry name" value="G3P_DH_NAD-dep"/>
</dbReference>